<proteinExistence type="predicted"/>
<dbReference type="AlphaFoldDB" id="A0A0F9HWJ3"/>
<evidence type="ECO:0000313" key="1">
    <source>
        <dbReference type="EMBL" id="KKL86090.1"/>
    </source>
</evidence>
<accession>A0A0F9HWJ3</accession>
<sequence>MTTELKTVNELNFDEIDRKGIDQGCTFEDMVKKWLKKEAIKWVKNKKEKKKIIETKGANRYAQGYIDALIDFHNITEEDLK</sequence>
<organism evidence="1">
    <name type="scientific">marine sediment metagenome</name>
    <dbReference type="NCBI Taxonomy" id="412755"/>
    <lineage>
        <taxon>unclassified sequences</taxon>
        <taxon>metagenomes</taxon>
        <taxon>ecological metagenomes</taxon>
    </lineage>
</organism>
<dbReference type="EMBL" id="LAZR01021217">
    <property type="protein sequence ID" value="KKL86090.1"/>
    <property type="molecule type" value="Genomic_DNA"/>
</dbReference>
<protein>
    <submittedName>
        <fullName evidence="1">Uncharacterized protein</fullName>
    </submittedName>
</protein>
<comment type="caution">
    <text evidence="1">The sequence shown here is derived from an EMBL/GenBank/DDBJ whole genome shotgun (WGS) entry which is preliminary data.</text>
</comment>
<reference evidence="1" key="1">
    <citation type="journal article" date="2015" name="Nature">
        <title>Complex archaea that bridge the gap between prokaryotes and eukaryotes.</title>
        <authorList>
            <person name="Spang A."/>
            <person name="Saw J.H."/>
            <person name="Jorgensen S.L."/>
            <person name="Zaremba-Niedzwiedzka K."/>
            <person name="Martijn J."/>
            <person name="Lind A.E."/>
            <person name="van Eijk R."/>
            <person name="Schleper C."/>
            <person name="Guy L."/>
            <person name="Ettema T.J."/>
        </authorList>
    </citation>
    <scope>NUCLEOTIDE SEQUENCE</scope>
</reference>
<name>A0A0F9HWJ3_9ZZZZ</name>
<gene>
    <name evidence="1" type="ORF">LCGC14_1948250</name>
</gene>